<feature type="transmembrane region" description="Helical" evidence="8">
    <location>
        <begin position="278"/>
        <end position="303"/>
    </location>
</feature>
<feature type="transmembrane region" description="Helical" evidence="8">
    <location>
        <begin position="323"/>
        <end position="343"/>
    </location>
</feature>
<evidence type="ECO:0000256" key="8">
    <source>
        <dbReference type="SAM" id="Phobius"/>
    </source>
</evidence>
<evidence type="ECO:0000256" key="2">
    <source>
        <dbReference type="ARBA" id="ARBA00022475"/>
    </source>
</evidence>
<gene>
    <name evidence="9" type="ORF">Back2_25920</name>
</gene>
<organism evidence="9 10">
    <name type="scientific">Nocardioides baekrokdamisoli</name>
    <dbReference type="NCBI Taxonomy" id="1804624"/>
    <lineage>
        <taxon>Bacteria</taxon>
        <taxon>Bacillati</taxon>
        <taxon>Actinomycetota</taxon>
        <taxon>Actinomycetes</taxon>
        <taxon>Propionibacteriales</taxon>
        <taxon>Nocardioidaceae</taxon>
        <taxon>Nocardioides</taxon>
    </lineage>
</organism>
<evidence type="ECO:0000256" key="5">
    <source>
        <dbReference type="ARBA" id="ARBA00022989"/>
    </source>
</evidence>
<accession>A0A3G9IQH1</accession>
<keyword evidence="6 8" id="KW-0472">Membrane</keyword>
<dbReference type="Pfam" id="PF09594">
    <property type="entry name" value="GT87"/>
    <property type="match status" value="1"/>
</dbReference>
<name>A0A3G9IQH1_9ACTN</name>
<proteinExistence type="inferred from homology"/>
<comment type="subcellular location">
    <subcellularLocation>
        <location evidence="1">Cell membrane</location>
        <topology evidence="1">Multi-pass membrane protein</topology>
    </subcellularLocation>
</comment>
<dbReference type="InterPro" id="IPR018584">
    <property type="entry name" value="GT87"/>
</dbReference>
<dbReference type="GO" id="GO:0005886">
    <property type="term" value="C:plasma membrane"/>
    <property type="evidence" value="ECO:0007669"/>
    <property type="project" value="UniProtKB-SubCell"/>
</dbReference>
<dbReference type="OrthoDB" id="4926841at2"/>
<evidence type="ECO:0000256" key="3">
    <source>
        <dbReference type="ARBA" id="ARBA00022679"/>
    </source>
</evidence>
<evidence type="ECO:0008006" key="11">
    <source>
        <dbReference type="Google" id="ProtNLM"/>
    </source>
</evidence>
<feature type="transmembrane region" description="Helical" evidence="8">
    <location>
        <begin position="25"/>
        <end position="47"/>
    </location>
</feature>
<keyword evidence="3" id="KW-0808">Transferase</keyword>
<feature type="transmembrane region" description="Helical" evidence="8">
    <location>
        <begin position="190"/>
        <end position="215"/>
    </location>
</feature>
<comment type="similarity">
    <text evidence="7">Belongs to the glycosyltransferase 87 family.</text>
</comment>
<feature type="transmembrane region" description="Helical" evidence="8">
    <location>
        <begin position="221"/>
        <end position="240"/>
    </location>
</feature>
<evidence type="ECO:0000313" key="9">
    <source>
        <dbReference type="EMBL" id="BBH18305.1"/>
    </source>
</evidence>
<keyword evidence="4 8" id="KW-0812">Transmembrane</keyword>
<dbReference type="AlphaFoldDB" id="A0A3G9IQH1"/>
<dbReference type="EMBL" id="AP019307">
    <property type="protein sequence ID" value="BBH18305.1"/>
    <property type="molecule type" value="Genomic_DNA"/>
</dbReference>
<evidence type="ECO:0000256" key="6">
    <source>
        <dbReference type="ARBA" id="ARBA00023136"/>
    </source>
</evidence>
<evidence type="ECO:0000256" key="7">
    <source>
        <dbReference type="ARBA" id="ARBA00024033"/>
    </source>
</evidence>
<dbReference type="KEGG" id="nbe:Back2_25920"/>
<sequence>MGVSSPLDRFSFATTRFLTPHRLRLYPAAFLAGSVILLGFTTIVGLVSPTALPGGLAPDFLAHWTGAKLLIHDTAHLYDPTVQAAIEHRRAGDPLAWFVSAPVEAALFVPLGLLPYRLAAAIWLAISLGCLAISWRLMRAWAPQVPRLPLLIALASTEPIFELLGGGQDSSLILLCWLGGMTALDRRRPFLGGALLGLAMIKPQLIILAPVVLLVRREWRALGGFVLTSFLCGAVSLALVGPSGLRTWIDTLTSPAYDTLVTHAQAWKMSSLPALVQGLLPAGGSITADVVAVVCAVIAVWGASRATTLRGAWAIALSGTAVASPHLLVYDLVVVFPAVVWLVRENPSPRVRATLAVTYLLLWTVPLRHAIANGHAALGWLDVPWQAIPITSLALYAIRQAATEGSRTASLPH</sequence>
<dbReference type="GO" id="GO:0016758">
    <property type="term" value="F:hexosyltransferase activity"/>
    <property type="evidence" value="ECO:0007669"/>
    <property type="project" value="InterPro"/>
</dbReference>
<evidence type="ECO:0000313" key="10">
    <source>
        <dbReference type="Proteomes" id="UP000271573"/>
    </source>
</evidence>
<keyword evidence="10" id="KW-1185">Reference proteome</keyword>
<keyword evidence="2" id="KW-1003">Cell membrane</keyword>
<dbReference type="Proteomes" id="UP000271573">
    <property type="component" value="Chromosome"/>
</dbReference>
<evidence type="ECO:0000256" key="1">
    <source>
        <dbReference type="ARBA" id="ARBA00004651"/>
    </source>
</evidence>
<protein>
    <recommendedName>
        <fullName evidence="11">DUF2029 domain-containing protein</fullName>
    </recommendedName>
</protein>
<feature type="transmembrane region" description="Helical" evidence="8">
    <location>
        <begin position="120"/>
        <end position="138"/>
    </location>
</feature>
<reference evidence="9 10" key="1">
    <citation type="submission" date="2018-11" db="EMBL/GenBank/DDBJ databases">
        <title>Complete genome sequence of Nocardioides baekrokdamisoli strain KCTC 39748.</title>
        <authorList>
            <person name="Kang S.W."/>
            <person name="Lee K.C."/>
            <person name="Kim K.K."/>
            <person name="Kim J.S."/>
            <person name="Kim D.S."/>
            <person name="Ko S.H."/>
            <person name="Yang S.H."/>
            <person name="Shin Y.K."/>
            <person name="Lee J.S."/>
        </authorList>
    </citation>
    <scope>NUCLEOTIDE SEQUENCE [LARGE SCALE GENOMIC DNA]</scope>
    <source>
        <strain evidence="9 10">KCTC 39748</strain>
    </source>
</reference>
<evidence type="ECO:0000256" key="4">
    <source>
        <dbReference type="ARBA" id="ARBA00022692"/>
    </source>
</evidence>
<keyword evidence="5 8" id="KW-1133">Transmembrane helix</keyword>